<dbReference type="Pfam" id="PF13443">
    <property type="entry name" value="HTH_26"/>
    <property type="match status" value="1"/>
</dbReference>
<sequence length="203" mass="22134">MKSSFNERVRVRMEEQGLGVSEIARRAGISKSLVSNLLSNPLKDVRVSTLFGLAKALSVDPIELYTGRPSIEVVSDLVNSVYRIPVLTIDEVLQHPTDSLPLVRSDKMLLTEMPGALIGVEAPNDQLSKQGIVQGDVCVIDLGVNKIEADAVLLVQITRANQAKLLRAIPAIEGWAFGVDDERLPVISSKDVIILGRMVERRG</sequence>
<proteinExistence type="predicted"/>
<feature type="domain" description="HTH cro/C1-type" evidence="1">
    <location>
        <begin position="9"/>
        <end position="64"/>
    </location>
</feature>
<evidence type="ECO:0000313" key="3">
    <source>
        <dbReference type="Proteomes" id="UP001168109"/>
    </source>
</evidence>
<evidence type="ECO:0000259" key="1">
    <source>
        <dbReference type="PROSITE" id="PS50943"/>
    </source>
</evidence>
<dbReference type="EMBL" id="JAOPLU010000001">
    <property type="protein sequence ID" value="MDM5130062.1"/>
    <property type="molecule type" value="Genomic_DNA"/>
</dbReference>
<dbReference type="InterPro" id="IPR010982">
    <property type="entry name" value="Lambda_DNA-bd_dom_sf"/>
</dbReference>
<reference evidence="2" key="1">
    <citation type="submission" date="2024-05" db="EMBL/GenBank/DDBJ databases">
        <title>WGS of Aeromonas isolates.</title>
        <authorList>
            <person name="Lee H."/>
        </authorList>
    </citation>
    <scope>NUCLEOTIDE SEQUENCE</scope>
    <source>
        <strain evidence="2">LP308</strain>
    </source>
</reference>
<protein>
    <submittedName>
        <fullName evidence="2">Helix-turn-helix transcriptional regulator</fullName>
    </submittedName>
</protein>
<comment type="caution">
    <text evidence="2">The sequence shown here is derived from an EMBL/GenBank/DDBJ whole genome shotgun (WGS) entry which is preliminary data.</text>
</comment>
<dbReference type="Proteomes" id="UP001168109">
    <property type="component" value="Unassembled WGS sequence"/>
</dbReference>
<dbReference type="SMART" id="SM00530">
    <property type="entry name" value="HTH_XRE"/>
    <property type="match status" value="1"/>
</dbReference>
<dbReference type="RefSeq" id="WP_082030489.1">
    <property type="nucleotide sequence ID" value="NZ_CDBL01000077.1"/>
</dbReference>
<accession>A0ABT7Q7Y2</accession>
<gene>
    <name evidence="2" type="ORF">OB962_03465</name>
</gene>
<name>A0ABT7Q7Y2_9GAMM</name>
<dbReference type="SUPFAM" id="SSF47413">
    <property type="entry name" value="lambda repressor-like DNA-binding domains"/>
    <property type="match status" value="1"/>
</dbReference>
<keyword evidence="3" id="KW-1185">Reference proteome</keyword>
<dbReference type="CDD" id="cd00093">
    <property type="entry name" value="HTH_XRE"/>
    <property type="match status" value="1"/>
</dbReference>
<evidence type="ECO:0000313" key="2">
    <source>
        <dbReference type="EMBL" id="MDM5130062.1"/>
    </source>
</evidence>
<organism evidence="2 3">
    <name type="scientific">Aeromonas piscicola</name>
    <dbReference type="NCBI Taxonomy" id="600645"/>
    <lineage>
        <taxon>Bacteria</taxon>
        <taxon>Pseudomonadati</taxon>
        <taxon>Pseudomonadota</taxon>
        <taxon>Gammaproteobacteria</taxon>
        <taxon>Aeromonadales</taxon>
        <taxon>Aeromonadaceae</taxon>
        <taxon>Aeromonas</taxon>
    </lineage>
</organism>
<dbReference type="PROSITE" id="PS50943">
    <property type="entry name" value="HTH_CROC1"/>
    <property type="match status" value="1"/>
</dbReference>
<dbReference type="Gene3D" id="1.10.260.40">
    <property type="entry name" value="lambda repressor-like DNA-binding domains"/>
    <property type="match status" value="1"/>
</dbReference>
<dbReference type="InterPro" id="IPR001387">
    <property type="entry name" value="Cro/C1-type_HTH"/>
</dbReference>